<dbReference type="Proteomes" id="UP000240883">
    <property type="component" value="Unassembled WGS sequence"/>
</dbReference>
<dbReference type="AlphaFoldDB" id="A0A2T2MZF3"/>
<evidence type="ECO:0000313" key="2">
    <source>
        <dbReference type="Proteomes" id="UP000240883"/>
    </source>
</evidence>
<protein>
    <submittedName>
        <fullName evidence="1">Uncharacterized protein</fullName>
    </submittedName>
</protein>
<dbReference type="EMBL" id="KZ678268">
    <property type="protein sequence ID" value="PSN58591.1"/>
    <property type="molecule type" value="Genomic_DNA"/>
</dbReference>
<dbReference type="OrthoDB" id="4789692at2759"/>
<reference evidence="1 2" key="1">
    <citation type="journal article" date="2018" name="Front. Microbiol.">
        <title>Genome-Wide Analysis of Corynespora cassiicola Leaf Fall Disease Putative Effectors.</title>
        <authorList>
            <person name="Lopez D."/>
            <person name="Ribeiro S."/>
            <person name="Label P."/>
            <person name="Fumanal B."/>
            <person name="Venisse J.S."/>
            <person name="Kohler A."/>
            <person name="de Oliveira R.R."/>
            <person name="Labutti K."/>
            <person name="Lipzen A."/>
            <person name="Lail K."/>
            <person name="Bauer D."/>
            <person name="Ohm R.A."/>
            <person name="Barry K.W."/>
            <person name="Spatafora J."/>
            <person name="Grigoriev I.V."/>
            <person name="Martin F.M."/>
            <person name="Pujade-Renaud V."/>
        </authorList>
    </citation>
    <scope>NUCLEOTIDE SEQUENCE [LARGE SCALE GENOMIC DNA]</scope>
    <source>
        <strain evidence="1 2">Philippines</strain>
    </source>
</reference>
<gene>
    <name evidence="1" type="ORF">BS50DRAFT_627157</name>
</gene>
<proteinExistence type="predicted"/>
<name>A0A2T2MZF3_CORCC</name>
<organism evidence="1 2">
    <name type="scientific">Corynespora cassiicola Philippines</name>
    <dbReference type="NCBI Taxonomy" id="1448308"/>
    <lineage>
        <taxon>Eukaryota</taxon>
        <taxon>Fungi</taxon>
        <taxon>Dikarya</taxon>
        <taxon>Ascomycota</taxon>
        <taxon>Pezizomycotina</taxon>
        <taxon>Dothideomycetes</taxon>
        <taxon>Pleosporomycetidae</taxon>
        <taxon>Pleosporales</taxon>
        <taxon>Corynesporascaceae</taxon>
        <taxon>Corynespora</taxon>
    </lineage>
</organism>
<accession>A0A2T2MZF3</accession>
<keyword evidence="2" id="KW-1185">Reference proteome</keyword>
<sequence length="167" mass="19135">MILQKEFGSGLDDDDHHWIHQEYVPSLLEWGEIRVFVVTSGKTTGARVPRIVHAIVTKWNVARTGSRIHAGEIDETSSFEAGLSYQKLQEFVLETYSDILAMGREEFDSLKVGARFDIGISPEAEQFFVNEITRWYNADYFSSKTLGKPYEKICKLYAQAFYEVEVP</sequence>
<evidence type="ECO:0000313" key="1">
    <source>
        <dbReference type="EMBL" id="PSN58591.1"/>
    </source>
</evidence>